<dbReference type="GO" id="GO:0006508">
    <property type="term" value="P:proteolysis"/>
    <property type="evidence" value="ECO:0007669"/>
    <property type="project" value="InterPro"/>
</dbReference>
<feature type="domain" description="Tail specific protease" evidence="2">
    <location>
        <begin position="296"/>
        <end position="485"/>
    </location>
</feature>
<feature type="transmembrane region" description="Helical" evidence="1">
    <location>
        <begin position="36"/>
        <end position="54"/>
    </location>
</feature>
<keyword evidence="1" id="KW-0812">Transmembrane</keyword>
<dbReference type="Gene3D" id="3.90.226.10">
    <property type="entry name" value="2-enoyl-CoA Hydratase, Chain A, domain 1"/>
    <property type="match status" value="1"/>
</dbReference>
<dbReference type="InterPro" id="IPR005151">
    <property type="entry name" value="Tail-specific_protease"/>
</dbReference>
<evidence type="ECO:0000256" key="1">
    <source>
        <dbReference type="SAM" id="Phobius"/>
    </source>
</evidence>
<evidence type="ECO:0000259" key="2">
    <source>
        <dbReference type="SMART" id="SM00245"/>
    </source>
</evidence>
<accession>A0A6L5YP12</accession>
<keyword evidence="1" id="KW-1133">Transmembrane helix</keyword>
<feature type="transmembrane region" description="Helical" evidence="1">
    <location>
        <begin position="7"/>
        <end position="30"/>
    </location>
</feature>
<evidence type="ECO:0000313" key="3">
    <source>
        <dbReference type="EMBL" id="MST73852.1"/>
    </source>
</evidence>
<reference evidence="3 4" key="1">
    <citation type="submission" date="2019-08" db="EMBL/GenBank/DDBJ databases">
        <title>In-depth cultivation of the pig gut microbiome towards novel bacterial diversity and tailored functional studies.</title>
        <authorList>
            <person name="Wylensek D."/>
            <person name="Hitch T.C.A."/>
            <person name="Clavel T."/>
        </authorList>
    </citation>
    <scope>NUCLEOTIDE SEQUENCE [LARGE SCALE GENOMIC DNA]</scope>
    <source>
        <strain evidence="3 4">MUC/MUC-530-WT-4D</strain>
    </source>
</reference>
<dbReference type="SUPFAM" id="SSF52096">
    <property type="entry name" value="ClpP/crotonase"/>
    <property type="match status" value="1"/>
</dbReference>
<sequence length="502" mass="57269">MKMKKANWIIFGVITVFYIAAMAMPFINIFCVSMPDFLPIAVALVLLMFIIVGWKNGKAKTAVRIVNVCIGIFAIMICLAGEYLNPWWNSISEHPNSYTFLNYNEKISGKDAIADIDYAMKYVRKIHPLCYKGMPDGVEKQYQDVVDYLKGKDEVEVAEVQAELQSILSQFHDGHTSAAIWNDDSYLYLNEWYKHEIAGDQIIAINGIGVDNIYDEKLNLYSADSKEYGYARFCNDVTDLSALTMLGYNADDGITYTFLKPSGEKTDETYYTKDYVTYDQYCRYNNLDETEESDEEDPFVYYTIDTDRSLATLTLNSCNYNQEYRNCLKSMFTEIQDKNIQNVAVDLRNNGGGASAVVNEFIRYLNVDTYRGMGSKVRYGCFYVNANEGICKNKKYNDLTFKGNVYVLTSVYTYSSAMDFAMYIKDNNMGKIIGQASGNNPSSYGDISQIYLKNSGLVMSVSIKKWYRIDPQKDGELIEPDFECSPGDEFEKLYSIIDTKKQ</sequence>
<dbReference type="GO" id="GO:0008236">
    <property type="term" value="F:serine-type peptidase activity"/>
    <property type="evidence" value="ECO:0007669"/>
    <property type="project" value="InterPro"/>
</dbReference>
<name>A0A6L5YP12_9FIRM</name>
<dbReference type="InterPro" id="IPR029045">
    <property type="entry name" value="ClpP/crotonase-like_dom_sf"/>
</dbReference>
<gene>
    <name evidence="3" type="ORF">FYJ75_02230</name>
</gene>
<dbReference type="Pfam" id="PF03572">
    <property type="entry name" value="Peptidase_S41"/>
    <property type="match status" value="1"/>
</dbReference>
<keyword evidence="1" id="KW-0472">Membrane</keyword>
<dbReference type="SMART" id="SM00245">
    <property type="entry name" value="TSPc"/>
    <property type="match status" value="1"/>
</dbReference>
<evidence type="ECO:0000313" key="4">
    <source>
        <dbReference type="Proteomes" id="UP000474024"/>
    </source>
</evidence>
<keyword evidence="4" id="KW-1185">Reference proteome</keyword>
<comment type="caution">
    <text evidence="3">The sequence shown here is derived from an EMBL/GenBank/DDBJ whole genome shotgun (WGS) entry which is preliminary data.</text>
</comment>
<dbReference type="Proteomes" id="UP000474024">
    <property type="component" value="Unassembled WGS sequence"/>
</dbReference>
<dbReference type="AlphaFoldDB" id="A0A6L5YP12"/>
<dbReference type="EMBL" id="VUNI01000002">
    <property type="protein sequence ID" value="MST73852.1"/>
    <property type="molecule type" value="Genomic_DNA"/>
</dbReference>
<organism evidence="3 4">
    <name type="scientific">Roseburia porci</name>
    <dbReference type="NCBI Taxonomy" id="2605790"/>
    <lineage>
        <taxon>Bacteria</taxon>
        <taxon>Bacillati</taxon>
        <taxon>Bacillota</taxon>
        <taxon>Clostridia</taxon>
        <taxon>Lachnospirales</taxon>
        <taxon>Lachnospiraceae</taxon>
        <taxon>Roseburia</taxon>
    </lineage>
</organism>
<feature type="transmembrane region" description="Helical" evidence="1">
    <location>
        <begin position="66"/>
        <end position="88"/>
    </location>
</feature>
<proteinExistence type="predicted"/>
<protein>
    <recommendedName>
        <fullName evidence="2">Tail specific protease domain-containing protein</fullName>
    </recommendedName>
</protein>